<comment type="caution">
    <text evidence="1">The sequence shown here is derived from an EMBL/GenBank/DDBJ whole genome shotgun (WGS) entry which is preliminary data.</text>
</comment>
<organism evidence="1 2">
    <name type="scientific">Caenorhabditis angaria</name>
    <dbReference type="NCBI Taxonomy" id="860376"/>
    <lineage>
        <taxon>Eukaryota</taxon>
        <taxon>Metazoa</taxon>
        <taxon>Ecdysozoa</taxon>
        <taxon>Nematoda</taxon>
        <taxon>Chromadorea</taxon>
        <taxon>Rhabditida</taxon>
        <taxon>Rhabditina</taxon>
        <taxon>Rhabditomorpha</taxon>
        <taxon>Rhabditoidea</taxon>
        <taxon>Rhabditidae</taxon>
        <taxon>Peloderinae</taxon>
        <taxon>Caenorhabditis</taxon>
    </lineage>
</organism>
<dbReference type="AlphaFoldDB" id="A0A9P1MV45"/>
<gene>
    <name evidence="1" type="ORF">CAMP_LOCUS2579</name>
</gene>
<dbReference type="EMBL" id="CANHGI010000001">
    <property type="protein sequence ID" value="CAI5439942.1"/>
    <property type="molecule type" value="Genomic_DNA"/>
</dbReference>
<evidence type="ECO:0000313" key="2">
    <source>
        <dbReference type="Proteomes" id="UP001152747"/>
    </source>
</evidence>
<accession>A0A9P1MV45</accession>
<name>A0A9P1MV45_9PELO</name>
<keyword evidence="2" id="KW-1185">Reference proteome</keyword>
<sequence>MSIIFFVLTFITIHSNRHILSETRKRGELSIIYQNIPIVLGFLIQYFTSFVIHFIRVQNDSRDVLFQSFLCNDLTSVNLIFPTIYTVANFGRLRTLLSKLFCCLRFCYFHKRNNRVSDGANTTVYAIEANPVN</sequence>
<dbReference type="Proteomes" id="UP001152747">
    <property type="component" value="Unassembled WGS sequence"/>
</dbReference>
<proteinExistence type="predicted"/>
<protein>
    <submittedName>
        <fullName evidence="1">Uncharacterized protein</fullName>
    </submittedName>
</protein>
<evidence type="ECO:0000313" key="1">
    <source>
        <dbReference type="EMBL" id="CAI5439942.1"/>
    </source>
</evidence>
<reference evidence="1" key="1">
    <citation type="submission" date="2022-11" db="EMBL/GenBank/DDBJ databases">
        <authorList>
            <person name="Kikuchi T."/>
        </authorList>
    </citation>
    <scope>NUCLEOTIDE SEQUENCE</scope>
    <source>
        <strain evidence="1">PS1010</strain>
    </source>
</reference>